<dbReference type="AlphaFoldDB" id="A0A178YK35"/>
<dbReference type="EMBL" id="LPUX01000026">
    <property type="protein sequence ID" value="OAP47661.1"/>
    <property type="molecule type" value="Genomic_DNA"/>
</dbReference>
<evidence type="ECO:0000313" key="1">
    <source>
        <dbReference type="EMBL" id="OAP47661.1"/>
    </source>
</evidence>
<dbReference type="GeneID" id="48977876"/>
<sequence>MKADEAGQFEFQFAARDLDQMRAKLWCGKVTTARWLLCAAAGELRRVDRKQHSRRVVAKINRLAQMIIEFDRYLEINQSSMPNYAKRSLQGLPVSSSRAQSSANALVNRRMNKRRQMRWSPQGAQRVLQTRVAVLDGRLQDGRFSLAA</sequence>
<evidence type="ECO:0000313" key="2">
    <source>
        <dbReference type="Proteomes" id="UP000094025"/>
    </source>
</evidence>
<evidence type="ECO:0008006" key="3">
    <source>
        <dbReference type="Google" id="ProtNLM"/>
    </source>
</evidence>
<protein>
    <recommendedName>
        <fullName evidence="3">Transposase</fullName>
    </recommendedName>
</protein>
<dbReference type="RefSeq" id="WP_015633423.1">
    <property type="nucleotide sequence ID" value="NZ_LPUX01000026.1"/>
</dbReference>
<reference evidence="1 2" key="1">
    <citation type="journal article" date="2016" name="Int. J. Syst. Evol. Microbiol.">
        <title>Ensifer glycinis sp. nov., an novel rhizobial species associated with Glycine spp.</title>
        <authorList>
            <person name="Yan H."/>
            <person name="Yan J."/>
            <person name="Sui X.H."/>
            <person name="Wang E.T."/>
            <person name="Chen W.X."/>
            <person name="Zhang X.X."/>
            <person name="Chen W.F."/>
        </authorList>
    </citation>
    <scope>NUCLEOTIDE SEQUENCE [LARGE SCALE GENOMIC DNA]</scope>
    <source>
        <strain evidence="1 2">CCBAU 23380</strain>
    </source>
</reference>
<organism evidence="1 2">
    <name type="scientific">Sinorhizobium glycinis</name>
    <dbReference type="NCBI Taxonomy" id="1472378"/>
    <lineage>
        <taxon>Bacteria</taxon>
        <taxon>Pseudomonadati</taxon>
        <taxon>Pseudomonadota</taxon>
        <taxon>Alphaproteobacteria</taxon>
        <taxon>Hyphomicrobiales</taxon>
        <taxon>Rhizobiaceae</taxon>
        <taxon>Sinorhizobium/Ensifer group</taxon>
        <taxon>Sinorhizobium</taxon>
    </lineage>
</organism>
<proteinExistence type="predicted"/>
<name>A0A178YK35_9HYPH</name>
<gene>
    <name evidence="1" type="ORF">AU381_14380</name>
</gene>
<dbReference type="STRING" id="1472378.AU381_14380"/>
<dbReference type="Proteomes" id="UP000094025">
    <property type="component" value="Unassembled WGS sequence"/>
</dbReference>
<comment type="caution">
    <text evidence="1">The sequence shown here is derived from an EMBL/GenBank/DDBJ whole genome shotgun (WGS) entry which is preliminary data.</text>
</comment>
<dbReference type="OrthoDB" id="8089897at2"/>
<keyword evidence="2" id="KW-1185">Reference proteome</keyword>
<accession>A0A178YK35</accession>